<protein>
    <submittedName>
        <fullName evidence="3">Uncharacterized protein</fullName>
    </submittedName>
</protein>
<keyword evidence="1" id="KW-0175">Coiled coil</keyword>
<keyword evidence="4" id="KW-1185">Reference proteome</keyword>
<dbReference type="EMBL" id="ML179388">
    <property type="protein sequence ID" value="THU88956.1"/>
    <property type="molecule type" value="Genomic_DNA"/>
</dbReference>
<organism evidence="3 4">
    <name type="scientific">Dendrothele bispora (strain CBS 962.96)</name>
    <dbReference type="NCBI Taxonomy" id="1314807"/>
    <lineage>
        <taxon>Eukaryota</taxon>
        <taxon>Fungi</taxon>
        <taxon>Dikarya</taxon>
        <taxon>Basidiomycota</taxon>
        <taxon>Agaricomycotina</taxon>
        <taxon>Agaricomycetes</taxon>
        <taxon>Agaricomycetidae</taxon>
        <taxon>Agaricales</taxon>
        <taxon>Agaricales incertae sedis</taxon>
        <taxon>Dendrothele</taxon>
    </lineage>
</organism>
<feature type="region of interest" description="Disordered" evidence="2">
    <location>
        <begin position="67"/>
        <end position="90"/>
    </location>
</feature>
<evidence type="ECO:0000313" key="4">
    <source>
        <dbReference type="Proteomes" id="UP000297245"/>
    </source>
</evidence>
<accession>A0A4S8LIH1</accession>
<feature type="compositionally biased region" description="Acidic residues" evidence="2">
    <location>
        <begin position="69"/>
        <end position="84"/>
    </location>
</feature>
<feature type="coiled-coil region" evidence="1">
    <location>
        <begin position="196"/>
        <end position="232"/>
    </location>
</feature>
<reference evidence="3 4" key="1">
    <citation type="journal article" date="2019" name="Nat. Ecol. Evol.">
        <title>Megaphylogeny resolves global patterns of mushroom evolution.</title>
        <authorList>
            <person name="Varga T."/>
            <person name="Krizsan K."/>
            <person name="Foldi C."/>
            <person name="Dima B."/>
            <person name="Sanchez-Garcia M."/>
            <person name="Sanchez-Ramirez S."/>
            <person name="Szollosi G.J."/>
            <person name="Szarkandi J.G."/>
            <person name="Papp V."/>
            <person name="Albert L."/>
            <person name="Andreopoulos W."/>
            <person name="Angelini C."/>
            <person name="Antonin V."/>
            <person name="Barry K.W."/>
            <person name="Bougher N.L."/>
            <person name="Buchanan P."/>
            <person name="Buyck B."/>
            <person name="Bense V."/>
            <person name="Catcheside P."/>
            <person name="Chovatia M."/>
            <person name="Cooper J."/>
            <person name="Damon W."/>
            <person name="Desjardin D."/>
            <person name="Finy P."/>
            <person name="Geml J."/>
            <person name="Haridas S."/>
            <person name="Hughes K."/>
            <person name="Justo A."/>
            <person name="Karasinski D."/>
            <person name="Kautmanova I."/>
            <person name="Kiss B."/>
            <person name="Kocsube S."/>
            <person name="Kotiranta H."/>
            <person name="LaButti K.M."/>
            <person name="Lechner B.E."/>
            <person name="Liimatainen K."/>
            <person name="Lipzen A."/>
            <person name="Lukacs Z."/>
            <person name="Mihaltcheva S."/>
            <person name="Morgado L.N."/>
            <person name="Niskanen T."/>
            <person name="Noordeloos M.E."/>
            <person name="Ohm R.A."/>
            <person name="Ortiz-Santana B."/>
            <person name="Ovrebo C."/>
            <person name="Racz N."/>
            <person name="Riley R."/>
            <person name="Savchenko A."/>
            <person name="Shiryaev A."/>
            <person name="Soop K."/>
            <person name="Spirin V."/>
            <person name="Szebenyi C."/>
            <person name="Tomsovsky M."/>
            <person name="Tulloss R.E."/>
            <person name="Uehling J."/>
            <person name="Grigoriev I.V."/>
            <person name="Vagvolgyi C."/>
            <person name="Papp T."/>
            <person name="Martin F.M."/>
            <person name="Miettinen O."/>
            <person name="Hibbett D.S."/>
            <person name="Nagy L.G."/>
        </authorList>
    </citation>
    <scope>NUCLEOTIDE SEQUENCE [LARGE SCALE GENOMIC DNA]</scope>
    <source>
        <strain evidence="3 4">CBS 962.96</strain>
    </source>
</reference>
<name>A0A4S8LIH1_DENBC</name>
<sequence>MSSIRGATEPETFSIRKRRRLTEDSEIAGTIEHEEHTIKLHTGFYIEPIATARKCLVPVWDDNVSMTAENDEEEEEYGGEEDSVKEDRVEGPDAIEEQQENEEGTMISEFESSFSVLIDWARSVKDAGFPAEEVPARTYADVAVQTGDCGDVTDVNNKALARTHESEKGYMELRSDIKFAERAAKTGWSKYWDSEVQRLELQRSEKILKNERAQARRDLDNTRQDKVRAAEEAAFWRQKYADIGREYFAMGNDTFGQ</sequence>
<dbReference type="Proteomes" id="UP000297245">
    <property type="component" value="Unassembled WGS sequence"/>
</dbReference>
<dbReference type="AlphaFoldDB" id="A0A4S8LIH1"/>
<proteinExistence type="predicted"/>
<evidence type="ECO:0000313" key="3">
    <source>
        <dbReference type="EMBL" id="THU88956.1"/>
    </source>
</evidence>
<evidence type="ECO:0000256" key="2">
    <source>
        <dbReference type="SAM" id="MobiDB-lite"/>
    </source>
</evidence>
<evidence type="ECO:0000256" key="1">
    <source>
        <dbReference type="SAM" id="Coils"/>
    </source>
</evidence>
<gene>
    <name evidence="3" type="ORF">K435DRAFT_865786</name>
</gene>